<dbReference type="Proteomes" id="UP000542125">
    <property type="component" value="Unassembled WGS sequence"/>
</dbReference>
<dbReference type="RefSeq" id="WP_179584810.1">
    <property type="nucleotide sequence ID" value="NZ_JACBYR010000001.1"/>
</dbReference>
<feature type="transmembrane region" description="Helical" evidence="5">
    <location>
        <begin position="191"/>
        <end position="208"/>
    </location>
</feature>
<dbReference type="InterPro" id="IPR051533">
    <property type="entry name" value="WaaL-like"/>
</dbReference>
<keyword evidence="4 5" id="KW-0472">Membrane</keyword>
<name>A0A7Y9ISD8_9BURK</name>
<evidence type="ECO:0000256" key="5">
    <source>
        <dbReference type="SAM" id="Phobius"/>
    </source>
</evidence>
<sequence>MNLVLAAAFYFSLVAGGLLPFTETEPIYVVAKSVSLIFFLCVVTSVLKRRSFAIPALTFLGIAVPLLLWSALRSSDYTYALQKFDAIAFGTVGAAALFYRLRERVGVASAFDKLLLVALAVLLATLGYKLAYGFWDRSIRFFLNGPIVFGWLMGSMCLIALHRLITTGAPRYFLAAMVFFAATVWPMSKGAIVALLASMAMLAVLNLRRSAFSRIALLMAPLLLLAALLFSSGSVLPLNDTRLAAFSRILTNEIDKSDEGSIVTRLDMLDQTAELIRKNYALGVGLANWQTASGSQFEYPHNVYAELAAEFGLPIAVLLLLALATMFGRVPNQTRVLALFFLIASGFSGDASYLRFPLAFILASWRLNWSAHETPAAHHRARHQRLRHFGQAGISDFGGTRHG</sequence>
<evidence type="ECO:0000313" key="8">
    <source>
        <dbReference type="Proteomes" id="UP000542125"/>
    </source>
</evidence>
<feature type="transmembrane region" description="Helical" evidence="5">
    <location>
        <begin position="141"/>
        <end position="161"/>
    </location>
</feature>
<evidence type="ECO:0000256" key="2">
    <source>
        <dbReference type="ARBA" id="ARBA00022692"/>
    </source>
</evidence>
<evidence type="ECO:0000256" key="1">
    <source>
        <dbReference type="ARBA" id="ARBA00004141"/>
    </source>
</evidence>
<comment type="caution">
    <text evidence="7">The sequence shown here is derived from an EMBL/GenBank/DDBJ whole genome shotgun (WGS) entry which is preliminary data.</text>
</comment>
<keyword evidence="8" id="KW-1185">Reference proteome</keyword>
<dbReference type="PANTHER" id="PTHR37422">
    <property type="entry name" value="TEICHURONIC ACID BIOSYNTHESIS PROTEIN TUAE"/>
    <property type="match status" value="1"/>
</dbReference>
<keyword evidence="7" id="KW-0436">Ligase</keyword>
<evidence type="ECO:0000256" key="3">
    <source>
        <dbReference type="ARBA" id="ARBA00022989"/>
    </source>
</evidence>
<reference evidence="7 8" key="1">
    <citation type="submission" date="2020-07" db="EMBL/GenBank/DDBJ databases">
        <title>Genomic Encyclopedia of Type Strains, Phase IV (KMG-V): Genome sequencing to study the core and pangenomes of soil and plant-associated prokaryotes.</title>
        <authorList>
            <person name="Whitman W."/>
        </authorList>
    </citation>
    <scope>NUCLEOTIDE SEQUENCE [LARGE SCALE GENOMIC DNA]</scope>
    <source>
        <strain evidence="7 8">SAS40</strain>
    </source>
</reference>
<keyword evidence="2 5" id="KW-0812">Transmembrane</keyword>
<feature type="transmembrane region" description="Helical" evidence="5">
    <location>
        <begin position="168"/>
        <end position="185"/>
    </location>
</feature>
<feature type="transmembrane region" description="Helical" evidence="5">
    <location>
        <begin position="303"/>
        <end position="324"/>
    </location>
</feature>
<dbReference type="AlphaFoldDB" id="A0A7Y9ISD8"/>
<protein>
    <submittedName>
        <fullName evidence="7">O-antigen ligase</fullName>
    </submittedName>
</protein>
<feature type="domain" description="O-antigen ligase-related" evidence="6">
    <location>
        <begin position="175"/>
        <end position="319"/>
    </location>
</feature>
<dbReference type="EMBL" id="JACBYR010000001">
    <property type="protein sequence ID" value="NYE82196.1"/>
    <property type="molecule type" value="Genomic_DNA"/>
</dbReference>
<feature type="transmembrane region" description="Helical" evidence="5">
    <location>
        <begin position="26"/>
        <end position="47"/>
    </location>
</feature>
<evidence type="ECO:0000259" key="6">
    <source>
        <dbReference type="Pfam" id="PF04932"/>
    </source>
</evidence>
<dbReference type="GO" id="GO:0016020">
    <property type="term" value="C:membrane"/>
    <property type="evidence" value="ECO:0007669"/>
    <property type="project" value="UniProtKB-SubCell"/>
</dbReference>
<evidence type="ECO:0000313" key="7">
    <source>
        <dbReference type="EMBL" id="NYE82196.1"/>
    </source>
</evidence>
<accession>A0A7Y9ISD8</accession>
<keyword evidence="3 5" id="KW-1133">Transmembrane helix</keyword>
<feature type="transmembrane region" description="Helical" evidence="5">
    <location>
        <begin position="215"/>
        <end position="236"/>
    </location>
</feature>
<feature type="transmembrane region" description="Helical" evidence="5">
    <location>
        <begin position="54"/>
        <end position="72"/>
    </location>
</feature>
<evidence type="ECO:0000256" key="4">
    <source>
        <dbReference type="ARBA" id="ARBA00023136"/>
    </source>
</evidence>
<feature type="transmembrane region" description="Helical" evidence="5">
    <location>
        <begin position="84"/>
        <end position="102"/>
    </location>
</feature>
<feature type="transmembrane region" description="Helical" evidence="5">
    <location>
        <begin position="114"/>
        <end position="135"/>
    </location>
</feature>
<comment type="subcellular location">
    <subcellularLocation>
        <location evidence="1">Membrane</location>
        <topology evidence="1">Multi-pass membrane protein</topology>
    </subcellularLocation>
</comment>
<dbReference type="InterPro" id="IPR007016">
    <property type="entry name" value="O-antigen_ligase-rel_domated"/>
</dbReference>
<dbReference type="GO" id="GO:0016874">
    <property type="term" value="F:ligase activity"/>
    <property type="evidence" value="ECO:0007669"/>
    <property type="project" value="UniProtKB-KW"/>
</dbReference>
<feature type="transmembrane region" description="Helical" evidence="5">
    <location>
        <begin position="336"/>
        <end position="356"/>
    </location>
</feature>
<proteinExistence type="predicted"/>
<organism evidence="7 8">
    <name type="scientific">Pigmentiphaga litoralis</name>
    <dbReference type="NCBI Taxonomy" id="516702"/>
    <lineage>
        <taxon>Bacteria</taxon>
        <taxon>Pseudomonadati</taxon>
        <taxon>Pseudomonadota</taxon>
        <taxon>Betaproteobacteria</taxon>
        <taxon>Burkholderiales</taxon>
        <taxon>Alcaligenaceae</taxon>
        <taxon>Pigmentiphaga</taxon>
    </lineage>
</organism>
<dbReference type="Pfam" id="PF04932">
    <property type="entry name" value="Wzy_C"/>
    <property type="match status" value="1"/>
</dbReference>
<gene>
    <name evidence="7" type="ORF">FHW18_001467</name>
</gene>
<dbReference type="PANTHER" id="PTHR37422:SF23">
    <property type="entry name" value="TEICHURONIC ACID BIOSYNTHESIS PROTEIN TUAE"/>
    <property type="match status" value="1"/>
</dbReference>